<dbReference type="EMBL" id="CSAJ01000176">
    <property type="protein sequence ID" value="COW09403.1"/>
    <property type="molecule type" value="Genomic_DNA"/>
</dbReference>
<evidence type="ECO:0000313" key="10">
    <source>
        <dbReference type="Proteomes" id="UP000039021"/>
    </source>
</evidence>
<evidence type="ECO:0000256" key="1">
    <source>
        <dbReference type="SAM" id="MobiDB-lite"/>
    </source>
</evidence>
<feature type="region of interest" description="Disordered" evidence="1">
    <location>
        <begin position="48"/>
        <end position="78"/>
    </location>
</feature>
<name>A0A655J711_MYCTX</name>
<gene>
    <name evidence="5" type="ORF">ERS007661_00770</name>
    <name evidence="8" type="ORF">ERS007679_03954</name>
    <name evidence="2" type="ORF">ERS007681_03345</name>
    <name evidence="3" type="ORF">ERS007688_02944</name>
    <name evidence="7" type="ORF">ERS007720_01666</name>
    <name evidence="9" type="ORF">ERS007739_04080</name>
    <name evidence="6" type="ORF">ERS007741_00129</name>
    <name evidence="4" type="ORF">ERS027661_02679</name>
</gene>
<dbReference type="Proteomes" id="UP000046947">
    <property type="component" value="Unassembled WGS sequence"/>
</dbReference>
<reference evidence="10 11" key="2">
    <citation type="submission" date="2015-03" db="EMBL/GenBank/DDBJ databases">
        <authorList>
            <consortium name="Pathogen Informatics"/>
        </authorList>
    </citation>
    <scope>NUCLEOTIDE SEQUENCE [LARGE SCALE GENOMIC DNA]</scope>
    <source>
        <strain evidence="4 17">Bir 187</strain>
        <strain evidence="5 11">D00501624</strain>
        <strain evidence="8 13">G09801536</strain>
        <strain evidence="2 15">G09901357</strain>
        <strain evidence="3 14">H09601792</strain>
        <strain evidence="7 12">M09401471</strain>
        <strain evidence="10">N09902308</strain>
        <strain evidence="6 16">P00601463</strain>
    </source>
</reference>
<proteinExistence type="predicted"/>
<sequence length="78" mass="8832">MGVEVMEDVGGRHTSLGQTNDYHWAAQQDPDKLPRRFDYLAYDPREGWPPALQGNWRSDSANHALRGSRNHADADQVV</sequence>
<accession>A0A655J711</accession>
<evidence type="ECO:0000313" key="16">
    <source>
        <dbReference type="Proteomes" id="UP000048600"/>
    </source>
</evidence>
<dbReference type="Proteomes" id="UP000039217">
    <property type="component" value="Unassembled WGS sequence"/>
</dbReference>
<feature type="region of interest" description="Disordered" evidence="1">
    <location>
        <begin position="1"/>
        <end position="21"/>
    </location>
</feature>
<evidence type="ECO:0000313" key="14">
    <source>
        <dbReference type="Proteomes" id="UP000046947"/>
    </source>
</evidence>
<organism evidence="8 13">
    <name type="scientific">Mycobacterium tuberculosis</name>
    <dbReference type="NCBI Taxonomy" id="1773"/>
    <lineage>
        <taxon>Bacteria</taxon>
        <taxon>Bacillati</taxon>
        <taxon>Actinomycetota</taxon>
        <taxon>Actinomycetes</taxon>
        <taxon>Mycobacteriales</taxon>
        <taxon>Mycobacteriaceae</taxon>
        <taxon>Mycobacterium</taxon>
        <taxon>Mycobacterium tuberculosis complex</taxon>
    </lineage>
</organism>
<evidence type="ECO:0000313" key="15">
    <source>
        <dbReference type="Proteomes" id="UP000048289"/>
    </source>
</evidence>
<dbReference type="Proteomes" id="UP000048289">
    <property type="component" value="Unassembled WGS sequence"/>
</dbReference>
<evidence type="ECO:0000313" key="4">
    <source>
        <dbReference type="EMBL" id="CKS16412.1"/>
    </source>
</evidence>
<evidence type="ECO:0000313" key="9">
    <source>
        <dbReference type="EMBL" id="COZ73622.1"/>
    </source>
</evidence>
<dbReference type="Proteomes" id="UP000045842">
    <property type="component" value="Unassembled WGS sequence"/>
</dbReference>
<protein>
    <submittedName>
        <fullName evidence="8">Uncharacterized protein</fullName>
    </submittedName>
</protein>
<evidence type="ECO:0000313" key="12">
    <source>
        <dbReference type="Proteomes" id="UP000044938"/>
    </source>
</evidence>
<dbReference type="EMBL" id="CNFU01000599">
    <property type="protein sequence ID" value="CKS16412.1"/>
    <property type="molecule type" value="Genomic_DNA"/>
</dbReference>
<dbReference type="EMBL" id="CQQC01000170">
    <property type="protein sequence ID" value="CNU50089.1"/>
    <property type="molecule type" value="Genomic_DNA"/>
</dbReference>
<evidence type="ECO:0000313" key="7">
    <source>
        <dbReference type="EMBL" id="COW09403.1"/>
    </source>
</evidence>
<evidence type="ECO:0000313" key="11">
    <source>
        <dbReference type="Proteomes" id="UP000039217"/>
    </source>
</evidence>
<evidence type="ECO:0000313" key="3">
    <source>
        <dbReference type="EMBL" id="CFE61175.1"/>
    </source>
</evidence>
<dbReference type="Proteomes" id="UP000039021">
    <property type="component" value="Unassembled WGS sequence"/>
</dbReference>
<evidence type="ECO:0000313" key="6">
    <source>
        <dbReference type="EMBL" id="COV54201.1"/>
    </source>
</evidence>
<dbReference type="AlphaFoldDB" id="A0A655J711"/>
<dbReference type="Proteomes" id="UP000048600">
    <property type="component" value="Unassembled WGS sequence"/>
</dbReference>
<dbReference type="EMBL" id="CSBK01002344">
    <property type="protein sequence ID" value="COZ73622.1"/>
    <property type="molecule type" value="Genomic_DNA"/>
</dbReference>
<dbReference type="Proteomes" id="UP000049023">
    <property type="component" value="Unassembled WGS sequence"/>
</dbReference>
<dbReference type="EMBL" id="CHKL01000006">
    <property type="protein sequence ID" value="COV54201.1"/>
    <property type="molecule type" value="Genomic_DNA"/>
</dbReference>
<evidence type="ECO:0000313" key="17">
    <source>
        <dbReference type="Proteomes" id="UP000049023"/>
    </source>
</evidence>
<dbReference type="EMBL" id="CFOH01000563">
    <property type="protein sequence ID" value="CFE61175.1"/>
    <property type="molecule type" value="Genomic_DNA"/>
</dbReference>
<evidence type="ECO:0000313" key="8">
    <source>
        <dbReference type="EMBL" id="COW50735.1"/>
    </source>
</evidence>
<evidence type="ECO:0000313" key="5">
    <source>
        <dbReference type="EMBL" id="CNU50089.1"/>
    </source>
</evidence>
<dbReference type="EMBL" id="CFOE01000564">
    <property type="protein sequence ID" value="CFE43137.1"/>
    <property type="molecule type" value="Genomic_DNA"/>
</dbReference>
<evidence type="ECO:0000313" key="2">
    <source>
        <dbReference type="EMBL" id="CFE43137.1"/>
    </source>
</evidence>
<dbReference type="EMBL" id="CSAD01000843">
    <property type="protein sequence ID" value="COW50735.1"/>
    <property type="molecule type" value="Genomic_DNA"/>
</dbReference>
<evidence type="ECO:0000313" key="13">
    <source>
        <dbReference type="Proteomes" id="UP000045842"/>
    </source>
</evidence>
<dbReference type="Proteomes" id="UP000044938">
    <property type="component" value="Unassembled WGS sequence"/>
</dbReference>
<reference evidence="9" key="1">
    <citation type="submission" date="2015-03" db="EMBL/GenBank/DDBJ databases">
        <authorList>
            <consortium name="Pathogen Informatics"/>
            <person name="Murphy D."/>
        </authorList>
    </citation>
    <scope>NUCLEOTIDE SEQUENCE</scope>
    <source>
        <strain evidence="9">N09902308</strain>
    </source>
</reference>